<dbReference type="GO" id="GO:0016020">
    <property type="term" value="C:membrane"/>
    <property type="evidence" value="ECO:0007669"/>
    <property type="project" value="UniProtKB-SubCell"/>
</dbReference>
<gene>
    <name evidence="6" type="ORF">ALC62_02914</name>
</gene>
<proteinExistence type="predicted"/>
<evidence type="ECO:0000256" key="5">
    <source>
        <dbReference type="SAM" id="Phobius"/>
    </source>
</evidence>
<keyword evidence="4 5" id="KW-0472">Membrane</keyword>
<evidence type="ECO:0000256" key="4">
    <source>
        <dbReference type="ARBA" id="ARBA00023136"/>
    </source>
</evidence>
<dbReference type="Pfam" id="PF14880">
    <property type="entry name" value="COX14"/>
    <property type="match status" value="1"/>
</dbReference>
<evidence type="ECO:0000256" key="1">
    <source>
        <dbReference type="ARBA" id="ARBA00004167"/>
    </source>
</evidence>
<comment type="subcellular location">
    <subcellularLocation>
        <location evidence="1">Membrane</location>
        <topology evidence="1">Single-pass membrane protein</topology>
    </subcellularLocation>
</comment>
<organism evidence="6 7">
    <name type="scientific">Cyphomyrmex costatus</name>
    <dbReference type="NCBI Taxonomy" id="456900"/>
    <lineage>
        <taxon>Eukaryota</taxon>
        <taxon>Metazoa</taxon>
        <taxon>Ecdysozoa</taxon>
        <taxon>Arthropoda</taxon>
        <taxon>Hexapoda</taxon>
        <taxon>Insecta</taxon>
        <taxon>Pterygota</taxon>
        <taxon>Neoptera</taxon>
        <taxon>Endopterygota</taxon>
        <taxon>Hymenoptera</taxon>
        <taxon>Apocrita</taxon>
        <taxon>Aculeata</taxon>
        <taxon>Formicoidea</taxon>
        <taxon>Formicidae</taxon>
        <taxon>Myrmicinae</taxon>
        <taxon>Cyphomyrmex</taxon>
    </lineage>
</organism>
<dbReference type="InterPro" id="IPR029208">
    <property type="entry name" value="COX14"/>
</dbReference>
<evidence type="ECO:0000313" key="7">
    <source>
        <dbReference type="Proteomes" id="UP000078542"/>
    </source>
</evidence>
<dbReference type="AlphaFoldDB" id="A0A195CZR5"/>
<name>A0A195CZR5_9HYME</name>
<evidence type="ECO:0000256" key="2">
    <source>
        <dbReference type="ARBA" id="ARBA00022692"/>
    </source>
</evidence>
<dbReference type="EMBL" id="KQ977041">
    <property type="protein sequence ID" value="KYN06153.1"/>
    <property type="molecule type" value="Genomic_DNA"/>
</dbReference>
<evidence type="ECO:0000256" key="3">
    <source>
        <dbReference type="ARBA" id="ARBA00022989"/>
    </source>
</evidence>
<accession>A0A195CZR5</accession>
<keyword evidence="2 5" id="KW-0812">Transmembrane</keyword>
<keyword evidence="3 5" id="KW-1133">Transmembrane helix</keyword>
<feature type="transmembrane region" description="Helical" evidence="5">
    <location>
        <begin position="21"/>
        <end position="42"/>
    </location>
</feature>
<keyword evidence="7" id="KW-1185">Reference proteome</keyword>
<protein>
    <submittedName>
        <fullName evidence="6">Uncharacterized protein</fullName>
    </submittedName>
</protein>
<sequence>MDPNLYKRRRKERVYDKIHKGAVSICMGVTAISSLYLCYKVYEYFRYIRPLKKVQNKLIEDELLFEGRNIEDTPEKL</sequence>
<dbReference type="Proteomes" id="UP000078542">
    <property type="component" value="Unassembled WGS sequence"/>
</dbReference>
<reference evidence="6 7" key="1">
    <citation type="submission" date="2016-03" db="EMBL/GenBank/DDBJ databases">
        <title>Cyphomyrmex costatus WGS genome.</title>
        <authorList>
            <person name="Nygaard S."/>
            <person name="Hu H."/>
            <person name="Boomsma J."/>
            <person name="Zhang G."/>
        </authorList>
    </citation>
    <scope>NUCLEOTIDE SEQUENCE [LARGE SCALE GENOMIC DNA]</scope>
    <source>
        <strain evidence="6">MS0001</strain>
        <tissue evidence="6">Whole body</tissue>
    </source>
</reference>
<evidence type="ECO:0000313" key="6">
    <source>
        <dbReference type="EMBL" id="KYN06153.1"/>
    </source>
</evidence>